<dbReference type="Proteomes" id="UP001589568">
    <property type="component" value="Unassembled WGS sequence"/>
</dbReference>
<keyword evidence="2" id="KW-1185">Reference proteome</keyword>
<dbReference type="SUPFAM" id="SSF51294">
    <property type="entry name" value="Hedgehog/intein (Hint) domain"/>
    <property type="match status" value="1"/>
</dbReference>
<sequence>MQKASDAINAFKNWLKARDRLKAASNRLQAAIRECNSFAPGTKVVLADGTSKPIEQIRTGAQTGGATWHGYVVTWQLLDQKSKNIFIRAGIFNRKGKAL</sequence>
<comment type="caution">
    <text evidence="1">The sequence shown here is derived from an EMBL/GenBank/DDBJ whole genome shotgun (WGS) entry which is preliminary data.</text>
</comment>
<evidence type="ECO:0000313" key="2">
    <source>
        <dbReference type="Proteomes" id="UP001589568"/>
    </source>
</evidence>
<gene>
    <name evidence="1" type="ORF">ACFFR3_23780</name>
</gene>
<accession>A0ABV5NS76</accession>
<name>A0ABV5NS76_9ACTN</name>
<reference evidence="1 2" key="1">
    <citation type="submission" date="2024-09" db="EMBL/GenBank/DDBJ databases">
        <authorList>
            <person name="Sun Q."/>
            <person name="Mori K."/>
        </authorList>
    </citation>
    <scope>NUCLEOTIDE SEQUENCE [LARGE SCALE GENOMIC DNA]</scope>
    <source>
        <strain evidence="1 2">JCM 3324</strain>
    </source>
</reference>
<dbReference type="Gene3D" id="2.170.16.10">
    <property type="entry name" value="Hedgehog/Intein (Hint) domain"/>
    <property type="match status" value="1"/>
</dbReference>
<proteinExistence type="predicted"/>
<organism evidence="1 2">
    <name type="scientific">Nonomuraea salmonea</name>
    <dbReference type="NCBI Taxonomy" id="46181"/>
    <lineage>
        <taxon>Bacteria</taxon>
        <taxon>Bacillati</taxon>
        <taxon>Actinomycetota</taxon>
        <taxon>Actinomycetes</taxon>
        <taxon>Streptosporangiales</taxon>
        <taxon>Streptosporangiaceae</taxon>
        <taxon>Nonomuraea</taxon>
    </lineage>
</organism>
<dbReference type="RefSeq" id="WP_379483869.1">
    <property type="nucleotide sequence ID" value="NZ_JBHMCF010000027.1"/>
</dbReference>
<dbReference type="InterPro" id="IPR036844">
    <property type="entry name" value="Hint_dom_sf"/>
</dbReference>
<protein>
    <recommendedName>
        <fullName evidence="3">Transposase</fullName>
    </recommendedName>
</protein>
<evidence type="ECO:0008006" key="3">
    <source>
        <dbReference type="Google" id="ProtNLM"/>
    </source>
</evidence>
<evidence type="ECO:0000313" key="1">
    <source>
        <dbReference type="EMBL" id="MFB9472539.1"/>
    </source>
</evidence>
<dbReference type="EMBL" id="JBHMCF010000027">
    <property type="protein sequence ID" value="MFB9472539.1"/>
    <property type="molecule type" value="Genomic_DNA"/>
</dbReference>